<feature type="chain" id="PRO_5044662732" description="LPXAG surface protein" evidence="2">
    <location>
        <begin position="28"/>
        <end position="214"/>
    </location>
</feature>
<dbReference type="Proteomes" id="UP000550736">
    <property type="component" value="Unassembled WGS sequence"/>
</dbReference>
<reference evidence="5 6" key="1">
    <citation type="journal article" date="2019" name="Sci. Transl. Med.">
        <title>Quorum sensing between bacterial species on the skin protects against epidermal injury in atopic dermatitis.</title>
        <authorList>
            <person name="Williams M.R."/>
        </authorList>
    </citation>
    <scope>NUCLEOTIDE SEQUENCE [LARGE SCALE GENOMIC DNA]</scope>
    <source>
        <strain evidence="5 6">H8</strain>
    </source>
</reference>
<evidence type="ECO:0000313" key="3">
    <source>
        <dbReference type="EMBL" id="NMK53705.1"/>
    </source>
</evidence>
<feature type="region of interest" description="Disordered" evidence="1">
    <location>
        <begin position="73"/>
        <end position="92"/>
    </location>
</feature>
<dbReference type="AlphaFoldDB" id="A0A7Z8E390"/>
<evidence type="ECO:0000256" key="2">
    <source>
        <dbReference type="SAM" id="SignalP"/>
    </source>
</evidence>
<keyword evidence="2" id="KW-0732">Signal</keyword>
<protein>
    <recommendedName>
        <fullName evidence="9">LPXAG surface protein</fullName>
    </recommendedName>
</protein>
<organism evidence="5 6">
    <name type="scientific">Staphylococcus capitis</name>
    <dbReference type="NCBI Taxonomy" id="29388"/>
    <lineage>
        <taxon>Bacteria</taxon>
        <taxon>Bacillati</taxon>
        <taxon>Bacillota</taxon>
        <taxon>Bacilli</taxon>
        <taxon>Bacillales</taxon>
        <taxon>Staphylococcaceae</taxon>
        <taxon>Staphylococcus</taxon>
    </lineage>
</organism>
<keyword evidence="7" id="KW-1185">Reference proteome</keyword>
<accession>A0A7Z8E390</accession>
<dbReference type="EMBL" id="JABBLX010000003">
    <property type="protein sequence ID" value="NMK96968.1"/>
    <property type="molecule type" value="Genomic_DNA"/>
</dbReference>
<evidence type="ECO:0008006" key="9">
    <source>
        <dbReference type="Google" id="ProtNLM"/>
    </source>
</evidence>
<proteinExistence type="predicted"/>
<evidence type="ECO:0000256" key="1">
    <source>
        <dbReference type="SAM" id="MobiDB-lite"/>
    </source>
</evidence>
<dbReference type="EMBL" id="JABBMI010000034">
    <property type="protein sequence ID" value="NMK53705.1"/>
    <property type="molecule type" value="Genomic_DNA"/>
</dbReference>
<reference evidence="7 8" key="2">
    <citation type="submission" date="2020-04" db="EMBL/GenBank/DDBJ databases">
        <title>The Epidemiology and Molecular Characteristics of Linezolid-Resistant Staphylococcus capitis in Huashan Hospital, Shanghai.</title>
        <authorList>
            <person name="Ding L."/>
            <person name="Li P."/>
            <person name="Yang Y."/>
            <person name="Lin D."/>
            <person name="Xu X."/>
        </authorList>
    </citation>
    <scope>NUCLEOTIDE SEQUENCE [LARGE SCALE GENOMIC DNA]</scope>
    <source>
        <strain evidence="4 8">12-86</strain>
        <strain evidence="3 7">17-84</strain>
    </source>
</reference>
<evidence type="ECO:0000313" key="5">
    <source>
        <dbReference type="EMBL" id="TBW76951.1"/>
    </source>
</evidence>
<evidence type="ECO:0000313" key="6">
    <source>
        <dbReference type="Proteomes" id="UP000291949"/>
    </source>
</evidence>
<name>A0A7Z8E390_STACP</name>
<comment type="caution">
    <text evidence="5">The sequence shown here is derived from an EMBL/GenBank/DDBJ whole genome shotgun (WGS) entry which is preliminary data.</text>
</comment>
<dbReference type="RefSeq" id="WP_030058887.1">
    <property type="nucleotide sequence ID" value="NZ_AP014956.1"/>
</dbReference>
<dbReference type="EMBL" id="SCHC01000002">
    <property type="protein sequence ID" value="TBW76951.1"/>
    <property type="molecule type" value="Genomic_DNA"/>
</dbReference>
<evidence type="ECO:0000313" key="4">
    <source>
        <dbReference type="EMBL" id="NMK96968.1"/>
    </source>
</evidence>
<dbReference type="Proteomes" id="UP000538955">
    <property type="component" value="Unassembled WGS sequence"/>
</dbReference>
<dbReference type="Proteomes" id="UP000291949">
    <property type="component" value="Unassembled WGS sequence"/>
</dbReference>
<gene>
    <name evidence="5" type="ORF">EQ811_08825</name>
    <name evidence="4" type="ORF">HHM13_02480</name>
    <name evidence="3" type="ORF">HHM24_02925</name>
</gene>
<sequence length="214" mass="23818">MKKVTLLSSAVLAGTIALSGVTGVANASDYHHGNFATYKEKVESLKKLKKDGAISNKEYKGKMEALKEFDKQGRTNMGSRPYGGMPPKGMTSEQYSELEYNVGNANEMPNSVFNKRIDRETQKIADKYKTTIYAPQKTFKPHTQQTKQGDRPYGGVAPKGMTSAQYAELEKKVGNASQMSKKAFAKKVDQETQKIADKYKTTIYAPQKTFKPHK</sequence>
<feature type="signal peptide" evidence="2">
    <location>
        <begin position="1"/>
        <end position="27"/>
    </location>
</feature>
<evidence type="ECO:0000313" key="7">
    <source>
        <dbReference type="Proteomes" id="UP000538955"/>
    </source>
</evidence>
<evidence type="ECO:0000313" key="8">
    <source>
        <dbReference type="Proteomes" id="UP000550736"/>
    </source>
</evidence>